<organism evidence="2 4">
    <name type="scientific">Providencia vermicola</name>
    <dbReference type="NCBI Taxonomy" id="333965"/>
    <lineage>
        <taxon>Bacteria</taxon>
        <taxon>Pseudomonadati</taxon>
        <taxon>Pseudomonadota</taxon>
        <taxon>Gammaproteobacteria</taxon>
        <taxon>Enterobacterales</taxon>
        <taxon>Morganellaceae</taxon>
        <taxon>Providencia</taxon>
    </lineage>
</organism>
<reference evidence="1" key="1">
    <citation type="journal article" date="2022" name="Front. Microbiol.">
        <title>Identification of a novel aminoglycoside O-nucleotidyltransferase AadA33 in Providencia vermicola.</title>
        <authorList>
            <person name="Feng C."/>
            <person name="Gao M."/>
            <person name="Jiang W."/>
            <person name="Shi W."/>
            <person name="Li A."/>
            <person name="Liu S."/>
            <person name="Zhang L."/>
            <person name="Zhang X."/>
            <person name="Li Q."/>
            <person name="Lin H."/>
            <person name="Lu J."/>
            <person name="Li K."/>
            <person name="Zhang H."/>
            <person name="Hu Y."/>
            <person name="Bao Q."/>
            <person name="Lin X."/>
        </authorList>
    </citation>
    <scope>NUCLEOTIDE SEQUENCE</scope>
    <source>
        <strain evidence="1">P13</strain>
    </source>
</reference>
<dbReference type="RefSeq" id="WP_251464096.1">
    <property type="nucleotide sequence ID" value="NZ_CP097327.1"/>
</dbReference>
<sequence>MKKVGGVLLSGGIPPINLPVDVGDATKQYGLSIDVYDVTSRNCTTHTINALKAGGTEIFKKNLSLSDSIPGIIQYFDSGQESIVVPLTLEEYMVGKKHDLSSLVVVEVTDLFKEQYLNFENITPIEKSKKMLLHETATTAASLLGHLTDISAEGLNGAIGEWFYKRNGQ</sequence>
<dbReference type="EMBL" id="CP097327">
    <property type="protein sequence ID" value="USB36033.1"/>
    <property type="molecule type" value="Genomic_DNA"/>
</dbReference>
<proteinExistence type="predicted"/>
<gene>
    <name evidence="1" type="ORF">M5J11_14600</name>
    <name evidence="2" type="ORF">PG365_10295</name>
</gene>
<reference evidence="2" key="2">
    <citation type="submission" date="2023-01" db="EMBL/GenBank/DDBJ databases">
        <title>The prevalence of carbapenem-resistant bacteria in aquaculture in China and the genetic diversity of carbapenem-resistant genes.</title>
        <authorList>
            <person name="Wen R."/>
        </authorList>
    </citation>
    <scope>NUCLEOTIDE SEQUENCE</scope>
    <source>
        <strain evidence="2">PVA41-chromosome</strain>
    </source>
</reference>
<dbReference type="Proteomes" id="UP001057142">
    <property type="component" value="Chromosome"/>
</dbReference>
<dbReference type="EMBL" id="CP116222">
    <property type="protein sequence ID" value="WFC05135.1"/>
    <property type="molecule type" value="Genomic_DNA"/>
</dbReference>
<dbReference type="Proteomes" id="UP001222403">
    <property type="component" value="Chromosome"/>
</dbReference>
<evidence type="ECO:0000313" key="2">
    <source>
        <dbReference type="EMBL" id="WFC05135.1"/>
    </source>
</evidence>
<protein>
    <submittedName>
        <fullName evidence="2">Uncharacterized protein</fullName>
    </submittedName>
</protein>
<evidence type="ECO:0000313" key="4">
    <source>
        <dbReference type="Proteomes" id="UP001222403"/>
    </source>
</evidence>
<evidence type="ECO:0000313" key="3">
    <source>
        <dbReference type="Proteomes" id="UP001057142"/>
    </source>
</evidence>
<keyword evidence="3" id="KW-1185">Reference proteome</keyword>
<accession>A0AAX3RW45</accession>
<name>A0AAX3RW45_9GAMM</name>
<dbReference type="AlphaFoldDB" id="A0AAX3RW45"/>
<evidence type="ECO:0000313" key="1">
    <source>
        <dbReference type="EMBL" id="USB36033.1"/>
    </source>
</evidence>